<organism evidence="2 3">
    <name type="scientific">Kingdonia uniflora</name>
    <dbReference type="NCBI Taxonomy" id="39325"/>
    <lineage>
        <taxon>Eukaryota</taxon>
        <taxon>Viridiplantae</taxon>
        <taxon>Streptophyta</taxon>
        <taxon>Embryophyta</taxon>
        <taxon>Tracheophyta</taxon>
        <taxon>Spermatophyta</taxon>
        <taxon>Magnoliopsida</taxon>
        <taxon>Ranunculales</taxon>
        <taxon>Circaeasteraceae</taxon>
        <taxon>Kingdonia</taxon>
    </lineage>
</organism>
<name>A0A7J7L8W9_9MAGN</name>
<dbReference type="AlphaFoldDB" id="A0A7J7L8W9"/>
<reference evidence="2 3" key="1">
    <citation type="journal article" date="2020" name="IScience">
        <title>Genome Sequencing of the Endangered Kingdonia uniflora (Circaeasteraceae, Ranunculales) Reveals Potential Mechanisms of Evolutionary Specialization.</title>
        <authorList>
            <person name="Sun Y."/>
            <person name="Deng T."/>
            <person name="Zhang A."/>
            <person name="Moore M.J."/>
            <person name="Landis J.B."/>
            <person name="Lin N."/>
            <person name="Zhang H."/>
            <person name="Zhang X."/>
            <person name="Huang J."/>
            <person name="Zhang X."/>
            <person name="Sun H."/>
            <person name="Wang H."/>
        </authorList>
    </citation>
    <scope>NUCLEOTIDE SEQUENCE [LARGE SCALE GENOMIC DNA]</scope>
    <source>
        <strain evidence="2">TB1705</strain>
        <tissue evidence="2">Leaf</tissue>
    </source>
</reference>
<evidence type="ECO:0008006" key="4">
    <source>
        <dbReference type="Google" id="ProtNLM"/>
    </source>
</evidence>
<accession>A0A7J7L8W9</accession>
<feature type="compositionally biased region" description="Polar residues" evidence="1">
    <location>
        <begin position="96"/>
        <end position="107"/>
    </location>
</feature>
<dbReference type="EMBL" id="JACGCM010002535">
    <property type="protein sequence ID" value="KAF6139004.1"/>
    <property type="molecule type" value="Genomic_DNA"/>
</dbReference>
<keyword evidence="3" id="KW-1185">Reference proteome</keyword>
<protein>
    <recommendedName>
        <fullName evidence="4">Apple domain-containing protein</fullName>
    </recommendedName>
</protein>
<sequence length="333" mass="37309">MKLEEKHEAGSMELSNPTPGSLGMVCNAGKQRTKGYENAGCRQSDRGRIRNVHAMANISTRFLSQQHNKQPESNTGCKPQWGQSILVSKAEPKPDANSTKSGPTSIQPHDFFTHNSYGGPYGNIYQGYFSYSDYYEALESWRREKLEEAKQLKLGKAELNSSISSQESKMLENALESNWVALLEDIGVWLPAEIINNEHNDKSEGEEELEEQIIPGRPIPPECNAELHTDYGGVAVRWGLTHHKESAADCCQACLDHAKYAKPGQRKCNIWVYCPSESGCHSPDIYEHKLQECWLKHADKPVKNFKDKYSESYRNAHPTAPSVVPWLSGVIGS</sequence>
<dbReference type="PANTHER" id="PTHR33344">
    <property type="entry name" value="OS02G0761600 PROTEIN"/>
    <property type="match status" value="1"/>
</dbReference>
<dbReference type="PANTHER" id="PTHR33344:SF1">
    <property type="entry name" value="OS06G0214100 PROTEIN"/>
    <property type="match status" value="1"/>
</dbReference>
<feature type="compositionally biased region" description="Basic and acidic residues" evidence="1">
    <location>
        <begin position="1"/>
        <end position="10"/>
    </location>
</feature>
<proteinExistence type="predicted"/>
<feature type="region of interest" description="Disordered" evidence="1">
    <location>
        <begin position="90"/>
        <end position="111"/>
    </location>
</feature>
<dbReference type="Proteomes" id="UP000541444">
    <property type="component" value="Unassembled WGS sequence"/>
</dbReference>
<feature type="region of interest" description="Disordered" evidence="1">
    <location>
        <begin position="1"/>
        <end position="27"/>
    </location>
</feature>
<gene>
    <name evidence="2" type="ORF">GIB67_010730</name>
</gene>
<evidence type="ECO:0000313" key="2">
    <source>
        <dbReference type="EMBL" id="KAF6139004.1"/>
    </source>
</evidence>
<evidence type="ECO:0000313" key="3">
    <source>
        <dbReference type="Proteomes" id="UP000541444"/>
    </source>
</evidence>
<evidence type="ECO:0000256" key="1">
    <source>
        <dbReference type="SAM" id="MobiDB-lite"/>
    </source>
</evidence>
<comment type="caution">
    <text evidence="2">The sequence shown here is derived from an EMBL/GenBank/DDBJ whole genome shotgun (WGS) entry which is preliminary data.</text>
</comment>
<dbReference type="OrthoDB" id="508259at2759"/>